<comment type="caution">
    <text evidence="2">The sequence shown here is derived from an EMBL/GenBank/DDBJ whole genome shotgun (WGS) entry which is preliminary data.</text>
</comment>
<feature type="compositionally biased region" description="Basic and acidic residues" evidence="1">
    <location>
        <begin position="93"/>
        <end position="107"/>
    </location>
</feature>
<protein>
    <submittedName>
        <fullName evidence="2">Uncharacterized protein</fullName>
    </submittedName>
</protein>
<evidence type="ECO:0000313" key="2">
    <source>
        <dbReference type="EMBL" id="GAA4626789.1"/>
    </source>
</evidence>
<feature type="compositionally biased region" description="Basic and acidic residues" evidence="1">
    <location>
        <begin position="118"/>
        <end position="134"/>
    </location>
</feature>
<evidence type="ECO:0000313" key="3">
    <source>
        <dbReference type="Proteomes" id="UP001501442"/>
    </source>
</evidence>
<dbReference type="RefSeq" id="WP_345432033.1">
    <property type="nucleotide sequence ID" value="NZ_BAABHK010000004.1"/>
</dbReference>
<keyword evidence="3" id="KW-1185">Reference proteome</keyword>
<feature type="region of interest" description="Disordered" evidence="1">
    <location>
        <begin position="93"/>
        <end position="217"/>
    </location>
</feature>
<proteinExistence type="predicted"/>
<feature type="compositionally biased region" description="Basic and acidic residues" evidence="1">
    <location>
        <begin position="176"/>
        <end position="187"/>
    </location>
</feature>
<dbReference type="EMBL" id="BAABHK010000004">
    <property type="protein sequence ID" value="GAA4626789.1"/>
    <property type="molecule type" value="Genomic_DNA"/>
</dbReference>
<organism evidence="2 3">
    <name type="scientific">Actinoallomurus vinaceus</name>
    <dbReference type="NCBI Taxonomy" id="1080074"/>
    <lineage>
        <taxon>Bacteria</taxon>
        <taxon>Bacillati</taxon>
        <taxon>Actinomycetota</taxon>
        <taxon>Actinomycetes</taxon>
        <taxon>Streptosporangiales</taxon>
        <taxon>Thermomonosporaceae</taxon>
        <taxon>Actinoallomurus</taxon>
    </lineage>
</organism>
<sequence>MDFVIVFCIGWVLRHAFDEKTDEYRHSQEAQRERYLAQLSKRHPTWDGERKERYLKNAARRQAAGHFAYLLRHGWWSTGADIVQGWEAAKAEHEQWREEHPKGDKPSRWRTFQAGWKRAKETRPETPKRPEQPRMPEPSTTLKPDPAPTAERPSPEPTPATSDDQAVPVSGKTHRWLSDEEARDAEVLPRPSQADFPEHATTPGAPAGPTNGSSTPMEAPKLVAARAAVNQVRAQVATLAAGLEQVKADAMVGGLASDSESMATLVRLEETLNTAVAHANAFVTGSTARHQDGEEYANREHAVTNIDYLKHH</sequence>
<reference evidence="3" key="1">
    <citation type="journal article" date="2019" name="Int. J. Syst. Evol. Microbiol.">
        <title>The Global Catalogue of Microorganisms (GCM) 10K type strain sequencing project: providing services to taxonomists for standard genome sequencing and annotation.</title>
        <authorList>
            <consortium name="The Broad Institute Genomics Platform"/>
            <consortium name="The Broad Institute Genome Sequencing Center for Infectious Disease"/>
            <person name="Wu L."/>
            <person name="Ma J."/>
        </authorList>
    </citation>
    <scope>NUCLEOTIDE SEQUENCE [LARGE SCALE GENOMIC DNA]</scope>
    <source>
        <strain evidence="3">JCM 17939</strain>
    </source>
</reference>
<accession>A0ABP8UCU0</accession>
<name>A0ABP8UCU0_9ACTN</name>
<dbReference type="Proteomes" id="UP001501442">
    <property type="component" value="Unassembled WGS sequence"/>
</dbReference>
<evidence type="ECO:0000256" key="1">
    <source>
        <dbReference type="SAM" id="MobiDB-lite"/>
    </source>
</evidence>
<gene>
    <name evidence="2" type="ORF">GCM10023196_036470</name>
</gene>